<feature type="region of interest" description="Disordered" evidence="1">
    <location>
        <begin position="98"/>
        <end position="118"/>
    </location>
</feature>
<protein>
    <submittedName>
        <fullName evidence="3">Uncharacterized protein</fullName>
    </submittedName>
</protein>
<evidence type="ECO:0000256" key="1">
    <source>
        <dbReference type="SAM" id="MobiDB-lite"/>
    </source>
</evidence>
<name>A0A915I5C7_ROMCU</name>
<organism evidence="2 3">
    <name type="scientific">Romanomermis culicivorax</name>
    <name type="common">Nematode worm</name>
    <dbReference type="NCBI Taxonomy" id="13658"/>
    <lineage>
        <taxon>Eukaryota</taxon>
        <taxon>Metazoa</taxon>
        <taxon>Ecdysozoa</taxon>
        <taxon>Nematoda</taxon>
        <taxon>Enoplea</taxon>
        <taxon>Dorylaimia</taxon>
        <taxon>Mermithida</taxon>
        <taxon>Mermithoidea</taxon>
        <taxon>Mermithidae</taxon>
        <taxon>Romanomermis</taxon>
    </lineage>
</organism>
<evidence type="ECO:0000313" key="3">
    <source>
        <dbReference type="WBParaSite" id="nRc.2.0.1.t09342-RA"/>
    </source>
</evidence>
<dbReference type="Proteomes" id="UP000887565">
    <property type="component" value="Unplaced"/>
</dbReference>
<reference evidence="3" key="1">
    <citation type="submission" date="2022-11" db="UniProtKB">
        <authorList>
            <consortium name="WormBaseParasite"/>
        </authorList>
    </citation>
    <scope>IDENTIFICATION</scope>
</reference>
<accession>A0A915I5C7</accession>
<proteinExistence type="predicted"/>
<evidence type="ECO:0000313" key="2">
    <source>
        <dbReference type="Proteomes" id="UP000887565"/>
    </source>
</evidence>
<dbReference type="AlphaFoldDB" id="A0A915I5C7"/>
<keyword evidence="2" id="KW-1185">Reference proteome</keyword>
<sequence length="167" mass="18810">MKLKRQVVRAILFIVRVQRLTKNRKKSSLYPNRDSSSEEKVDSITNGGHQGAKIRPIFGRNASAISFATDQPEKSFFGRKRFNNREDLQHDIRCKYSQSTSSSGHVGVSVSSKHHQHHPHRALNFTNASSLRIAGPARPKIGQAELRGVRKYCLALPARNVKSKPKI</sequence>
<feature type="compositionally biased region" description="Low complexity" evidence="1">
    <location>
        <begin position="98"/>
        <end position="111"/>
    </location>
</feature>
<feature type="region of interest" description="Disordered" evidence="1">
    <location>
        <begin position="24"/>
        <end position="54"/>
    </location>
</feature>
<dbReference type="WBParaSite" id="nRc.2.0.1.t09342-RA">
    <property type="protein sequence ID" value="nRc.2.0.1.t09342-RA"/>
    <property type="gene ID" value="nRc.2.0.1.g09342"/>
</dbReference>